<keyword evidence="4 6" id="KW-0472">Membrane</keyword>
<feature type="transmembrane region" description="Helical" evidence="6">
    <location>
        <begin position="327"/>
        <end position="347"/>
    </location>
</feature>
<evidence type="ECO:0000256" key="4">
    <source>
        <dbReference type="ARBA" id="ARBA00023136"/>
    </source>
</evidence>
<feature type="transmembrane region" description="Helical" evidence="6">
    <location>
        <begin position="81"/>
        <end position="100"/>
    </location>
</feature>
<dbReference type="InterPro" id="IPR040254">
    <property type="entry name" value="Ecm3-like"/>
</dbReference>
<dbReference type="Pfam" id="PF03547">
    <property type="entry name" value="Mem_trans"/>
    <property type="match status" value="1"/>
</dbReference>
<evidence type="ECO:0000256" key="3">
    <source>
        <dbReference type="ARBA" id="ARBA00022989"/>
    </source>
</evidence>
<proteinExistence type="predicted"/>
<dbReference type="PANTHER" id="PTHR31274">
    <property type="entry name" value="PROTEIN ECM3"/>
    <property type="match status" value="1"/>
</dbReference>
<feature type="transmembrane region" description="Helical" evidence="6">
    <location>
        <begin position="112"/>
        <end position="134"/>
    </location>
</feature>
<feature type="region of interest" description="Disordered" evidence="5">
    <location>
        <begin position="505"/>
        <end position="585"/>
    </location>
</feature>
<dbReference type="EMBL" id="JADGJQ010000016">
    <property type="protein sequence ID" value="KAJ3180432.1"/>
    <property type="molecule type" value="Genomic_DNA"/>
</dbReference>
<keyword evidence="2 6" id="KW-0812">Transmembrane</keyword>
<protein>
    <submittedName>
        <fullName evidence="7">Protein M3</fullName>
    </submittedName>
</protein>
<evidence type="ECO:0000313" key="7">
    <source>
        <dbReference type="EMBL" id="KAJ3180432.1"/>
    </source>
</evidence>
<feature type="transmembrane region" description="Helical" evidence="6">
    <location>
        <begin position="359"/>
        <end position="383"/>
    </location>
</feature>
<feature type="compositionally biased region" description="Polar residues" evidence="5">
    <location>
        <begin position="563"/>
        <end position="576"/>
    </location>
</feature>
<evidence type="ECO:0000256" key="5">
    <source>
        <dbReference type="SAM" id="MobiDB-lite"/>
    </source>
</evidence>
<dbReference type="GO" id="GO:0016020">
    <property type="term" value="C:membrane"/>
    <property type="evidence" value="ECO:0007669"/>
    <property type="project" value="UniProtKB-SubCell"/>
</dbReference>
<accession>A0AAD5TLN4</accession>
<evidence type="ECO:0000313" key="8">
    <source>
        <dbReference type="Proteomes" id="UP001212152"/>
    </source>
</evidence>
<feature type="transmembrane region" description="Helical" evidence="6">
    <location>
        <begin position="154"/>
        <end position="173"/>
    </location>
</feature>
<name>A0AAD5TLN4_9FUNG</name>
<feature type="transmembrane region" description="Helical" evidence="6">
    <location>
        <begin position="428"/>
        <end position="454"/>
    </location>
</feature>
<keyword evidence="8" id="KW-1185">Reference proteome</keyword>
<sequence length="820" mass="89666">MADVPPASHAGIDYTLLLWSAVRPICKLAINMALGTLLARAGLLTSAGSKVLAVVLIWVAYPCLLFTKVVQGVDRENLPQVGLMTICAAFYIALGWFLGWGVQRWTKPPKSFWHGAVAATALGNTGDLTLAVVISVGDSYPFNSGDSVRGVAYVSAYLLLSNLATFTVIYHQIGKDFVVAEKEAVAAAEVSLGDTRVATSNSITTAHEELALERRDTRSATESLPALPTFSRNDDDDHEAPRNEQPGRSGERFGSRWRRRRPRGWRLSESQQFWLKATANLCNVSTILGLIVAVSSPLRNLFLSQDPNAPPPILTHEPPLRFIFEELAFIGACAVPLSVLNLGAALGRLSGSNMLPFRVSAAVTGARLLVMPCIGIGLVQLLVMKTSLIDEHDLILRFVLMFQSCVPTASATVYLTQMWSPTGAAHEIASVILLSYVSAFFTVTASLMVMLLLLSRTANGICNSGGGCLTCKKECTDYRLGAASNFRRTREHAFHETRHRLAKERRICPSNRIMDDRARNKRPSTPLDVGETDDLVRGKRRRRTGNVASMHSAPEAHAPPLTGTVSAPTESRTNPAHASRLDKPSPEVALSKLTFPKFYRNYVRPRQSNIRKLYENRTIFTGVDLPVWTSELSDVHQTNPAALPSADELELLRMEPLLGVDELSSANGLCCYLPRCVSNGHQRELVEALHTLLEYPVPSTVNACHVSSVPGPNVGDYHFGIGQALGILGHVSYQHHVRDAGRCLAKDGWCVITCLGSFDNGNICLPDLGIKLPFSPGDVLFIRSFALHHFVEKWTGIERFALVQFTHNVIVHGVPVPEKK</sequence>
<dbReference type="Proteomes" id="UP001212152">
    <property type="component" value="Unassembled WGS sequence"/>
</dbReference>
<keyword evidence="3 6" id="KW-1133">Transmembrane helix</keyword>
<feature type="transmembrane region" description="Helical" evidence="6">
    <location>
        <begin position="51"/>
        <end position="69"/>
    </location>
</feature>
<gene>
    <name evidence="7" type="primary">ECM3</name>
    <name evidence="7" type="ORF">HDU87_001941</name>
</gene>
<feature type="compositionally biased region" description="Basic and acidic residues" evidence="5">
    <location>
        <begin position="232"/>
        <end position="242"/>
    </location>
</feature>
<feature type="transmembrane region" description="Helical" evidence="6">
    <location>
        <begin position="16"/>
        <end position="39"/>
    </location>
</feature>
<comment type="subcellular location">
    <subcellularLocation>
        <location evidence="1">Membrane</location>
        <topology evidence="1">Multi-pass membrane protein</topology>
    </subcellularLocation>
</comment>
<feature type="transmembrane region" description="Helical" evidence="6">
    <location>
        <begin position="273"/>
        <end position="294"/>
    </location>
</feature>
<dbReference type="InterPro" id="IPR004776">
    <property type="entry name" value="Mem_transp_PIN-like"/>
</dbReference>
<feature type="region of interest" description="Disordered" evidence="5">
    <location>
        <begin position="211"/>
        <end position="256"/>
    </location>
</feature>
<dbReference type="Gene3D" id="3.60.130.30">
    <property type="match status" value="1"/>
</dbReference>
<reference evidence="7" key="1">
    <citation type="submission" date="2020-05" db="EMBL/GenBank/DDBJ databases">
        <title>Phylogenomic resolution of chytrid fungi.</title>
        <authorList>
            <person name="Stajich J.E."/>
            <person name="Amses K."/>
            <person name="Simmons R."/>
            <person name="Seto K."/>
            <person name="Myers J."/>
            <person name="Bonds A."/>
            <person name="Quandt C.A."/>
            <person name="Barry K."/>
            <person name="Liu P."/>
            <person name="Grigoriev I."/>
            <person name="Longcore J.E."/>
            <person name="James T.Y."/>
        </authorList>
    </citation>
    <scope>NUCLEOTIDE SEQUENCE</scope>
    <source>
        <strain evidence="7">JEL0379</strain>
    </source>
</reference>
<feature type="transmembrane region" description="Helical" evidence="6">
    <location>
        <begin position="395"/>
        <end position="416"/>
    </location>
</feature>
<comment type="caution">
    <text evidence="7">The sequence shown here is derived from an EMBL/GenBank/DDBJ whole genome shotgun (WGS) entry which is preliminary data.</text>
</comment>
<evidence type="ECO:0000256" key="1">
    <source>
        <dbReference type="ARBA" id="ARBA00004141"/>
    </source>
</evidence>
<dbReference type="AlphaFoldDB" id="A0AAD5TLN4"/>
<evidence type="ECO:0000256" key="6">
    <source>
        <dbReference type="SAM" id="Phobius"/>
    </source>
</evidence>
<dbReference type="PANTHER" id="PTHR31274:SF1">
    <property type="entry name" value="AGL149CP"/>
    <property type="match status" value="1"/>
</dbReference>
<organism evidence="7 8">
    <name type="scientific">Geranomyces variabilis</name>
    <dbReference type="NCBI Taxonomy" id="109894"/>
    <lineage>
        <taxon>Eukaryota</taxon>
        <taxon>Fungi</taxon>
        <taxon>Fungi incertae sedis</taxon>
        <taxon>Chytridiomycota</taxon>
        <taxon>Chytridiomycota incertae sedis</taxon>
        <taxon>Chytridiomycetes</taxon>
        <taxon>Spizellomycetales</taxon>
        <taxon>Powellomycetaceae</taxon>
        <taxon>Geranomyces</taxon>
    </lineage>
</organism>
<dbReference type="GO" id="GO:0055085">
    <property type="term" value="P:transmembrane transport"/>
    <property type="evidence" value="ECO:0007669"/>
    <property type="project" value="InterPro"/>
</dbReference>
<evidence type="ECO:0000256" key="2">
    <source>
        <dbReference type="ARBA" id="ARBA00022692"/>
    </source>
</evidence>